<evidence type="ECO:0000313" key="4">
    <source>
        <dbReference type="EMBL" id="QNP46236.1"/>
    </source>
</evidence>
<dbReference type="SMART" id="SM00862">
    <property type="entry name" value="Trans_reg_C"/>
    <property type="match status" value="1"/>
</dbReference>
<accession>A0ABX6T8R6</accession>
<dbReference type="SUPFAM" id="SSF52540">
    <property type="entry name" value="P-loop containing nucleoside triphosphate hydrolases"/>
    <property type="match status" value="1"/>
</dbReference>
<keyword evidence="1 2" id="KW-0238">DNA-binding</keyword>
<organism evidence="4 5">
    <name type="scientific">Sphingomonas sediminicola</name>
    <dbReference type="NCBI Taxonomy" id="386874"/>
    <lineage>
        <taxon>Bacteria</taxon>
        <taxon>Pseudomonadati</taxon>
        <taxon>Pseudomonadota</taxon>
        <taxon>Alphaproteobacteria</taxon>
        <taxon>Sphingomonadales</taxon>
        <taxon>Sphingomonadaceae</taxon>
        <taxon>Sphingomonas</taxon>
    </lineage>
</organism>
<evidence type="ECO:0000256" key="2">
    <source>
        <dbReference type="PROSITE-ProRule" id="PRU01091"/>
    </source>
</evidence>
<protein>
    <submittedName>
        <fullName evidence="4">Helix-turn-helix transcriptional regulator</fullName>
    </submittedName>
</protein>
<dbReference type="InterPro" id="IPR027417">
    <property type="entry name" value="P-loop_NTPase"/>
</dbReference>
<dbReference type="Gene3D" id="1.25.40.10">
    <property type="entry name" value="Tetratricopeptide repeat domain"/>
    <property type="match status" value="1"/>
</dbReference>
<dbReference type="PRINTS" id="PR00364">
    <property type="entry name" value="DISEASERSIST"/>
</dbReference>
<dbReference type="EMBL" id="CP060782">
    <property type="protein sequence ID" value="QNP46236.1"/>
    <property type="molecule type" value="Genomic_DNA"/>
</dbReference>
<dbReference type="Pfam" id="PF20703">
    <property type="entry name" value="nSTAND1"/>
    <property type="match status" value="1"/>
</dbReference>
<name>A0ABX6T8R6_9SPHN</name>
<feature type="domain" description="OmpR/PhoB-type" evidence="3">
    <location>
        <begin position="3"/>
        <end position="101"/>
    </location>
</feature>
<dbReference type="Pfam" id="PF00486">
    <property type="entry name" value="Trans_reg_C"/>
    <property type="match status" value="1"/>
</dbReference>
<dbReference type="PANTHER" id="PTHR47691">
    <property type="entry name" value="REGULATOR-RELATED"/>
    <property type="match status" value="1"/>
</dbReference>
<dbReference type="InterPro" id="IPR001867">
    <property type="entry name" value="OmpR/PhoB-type_DNA-bd"/>
</dbReference>
<evidence type="ECO:0000259" key="3">
    <source>
        <dbReference type="PROSITE" id="PS51755"/>
    </source>
</evidence>
<gene>
    <name evidence="4" type="ORF">H9L14_03110</name>
</gene>
<dbReference type="Proteomes" id="UP000516105">
    <property type="component" value="Chromosome"/>
</dbReference>
<proteinExistence type="predicted"/>
<dbReference type="InterPro" id="IPR036388">
    <property type="entry name" value="WH-like_DNA-bd_sf"/>
</dbReference>
<reference evidence="4 5" key="1">
    <citation type="submission" date="2020-08" db="EMBL/GenBank/DDBJ databases">
        <title>Genome sequence of Sphingomonas sediminicola KACC 15039T.</title>
        <authorList>
            <person name="Hyun D.-W."/>
            <person name="Bae J.-W."/>
        </authorList>
    </citation>
    <scope>NUCLEOTIDE SEQUENCE [LARGE SCALE GENOMIC DNA]</scope>
    <source>
        <strain evidence="4 5">KACC 15039</strain>
    </source>
</reference>
<dbReference type="Gene3D" id="1.10.10.10">
    <property type="entry name" value="Winged helix-like DNA-binding domain superfamily/Winged helix DNA-binding domain"/>
    <property type="match status" value="1"/>
</dbReference>
<dbReference type="PROSITE" id="PS51755">
    <property type="entry name" value="OMPR_PHOB"/>
    <property type="match status" value="1"/>
</dbReference>
<dbReference type="InterPro" id="IPR016032">
    <property type="entry name" value="Sig_transdc_resp-reg_C-effctor"/>
</dbReference>
<evidence type="ECO:0000256" key="1">
    <source>
        <dbReference type="ARBA" id="ARBA00023125"/>
    </source>
</evidence>
<keyword evidence="5" id="KW-1185">Reference proteome</keyword>
<dbReference type="CDD" id="cd00383">
    <property type="entry name" value="trans_reg_C"/>
    <property type="match status" value="1"/>
</dbReference>
<dbReference type="PANTHER" id="PTHR47691:SF3">
    <property type="entry name" value="HTH-TYPE TRANSCRIPTIONAL REGULATOR RV0890C-RELATED"/>
    <property type="match status" value="1"/>
</dbReference>
<dbReference type="Gene3D" id="3.40.50.300">
    <property type="entry name" value="P-loop containing nucleotide triphosphate hydrolases"/>
    <property type="match status" value="1"/>
</dbReference>
<dbReference type="InterPro" id="IPR049052">
    <property type="entry name" value="nSTAND1"/>
</dbReference>
<dbReference type="SUPFAM" id="SSF46894">
    <property type="entry name" value="C-terminal effector domain of the bipartite response regulators"/>
    <property type="match status" value="1"/>
</dbReference>
<sequence length="920" mass="99053">MSERILRFGPFELRPERGQLLNRGAPVGLGSRALAILTLLAERAGEIVSVGEINSHVWPNLFVQDNNLRVHLTAIRRAFRAAGANDVEIINVPGRGYRLRSEVTIEGDSGADAGAGSGLRPIPIPLQVNRLIGRADCVASVVESVGRNRLVTVIGPGGIGKTSVALAGLHAFPAGTATCFVDLANCASVEHVATAVAAALQSPMGSDATPAVLIEHLRDADLILLLDNCEHLVDIIARVAETVIQSCPRVKLLATSREPLRVPGEVLLHLQPLPVPSLAETAGAISESPAVRLFVERAQASADMFSITADNAEHVAAVCRSLDGLPLALELAAAAVPMVGIDELSTGLTQRLSRVAFGRRTLARHETLDAMLDWSFELLSPAQRVVLCSLGSFRSSFDLAGAVQVAALDDCGEEETIQAVLQLAAKSLLVVETTSSGVAYRLLETTKVYARRKLSASGQSEIVARRHAEWVRGLLERAQDDWLVLDRPAWWGRYGQAIDDVRAALAWSLGEAGDKRLGISLTLASAPLWIGLAQFAEYNRWLLKALATLEELGETGGPEEIQLQIGLCVLLFNEDRPGEQFVRAATRVLRIGEKIGDPWARATGLWLLSGHRQILSDHPGALALARQMLPPDSGDHDPDLLAFARRVIALMTFRAGRIAESAAIGTKLVADLTDRTAYGAVLRYDHYTVARSNHALTLAVQGQLDSALSLIMDAVADGARLRNPASFCYLLSSAACPVALWVGDHELARIYADLLAREASDNRFTYMGELATWYSRILELRTGQLTRPLVIDQLPRPLPHDKDVFITTCAACCDEEAVARAEALDPHWATAEILRAHGEIQLASGDEVAARALFTRALSIAEEQESWLWALRAATSLARLEPPDKAAPPLEAALARVEGGARSLDLRSARMLLSGRVGEP</sequence>
<feature type="DNA-binding region" description="OmpR/PhoB-type" evidence="2">
    <location>
        <begin position="3"/>
        <end position="101"/>
    </location>
</feature>
<evidence type="ECO:0000313" key="5">
    <source>
        <dbReference type="Proteomes" id="UP000516105"/>
    </source>
</evidence>
<dbReference type="InterPro" id="IPR011990">
    <property type="entry name" value="TPR-like_helical_dom_sf"/>
</dbReference>
<dbReference type="RefSeq" id="WP_187709189.1">
    <property type="nucleotide sequence ID" value="NZ_CP060782.1"/>
</dbReference>